<dbReference type="RefSeq" id="WP_289446591.1">
    <property type="nucleotide sequence ID" value="NZ_JAUCGR010000002.1"/>
</dbReference>
<accession>A0ABT7S6Q3</accession>
<organism evidence="1 2">
    <name type="scientific">Cellulomonas edaphi</name>
    <dbReference type="NCBI Taxonomy" id="3053468"/>
    <lineage>
        <taxon>Bacteria</taxon>
        <taxon>Bacillati</taxon>
        <taxon>Actinomycetota</taxon>
        <taxon>Actinomycetes</taxon>
        <taxon>Micrococcales</taxon>
        <taxon>Cellulomonadaceae</taxon>
        <taxon>Cellulomonas</taxon>
    </lineage>
</organism>
<evidence type="ECO:0000313" key="1">
    <source>
        <dbReference type="EMBL" id="MDM7831302.1"/>
    </source>
</evidence>
<name>A0ABT7S6Q3_9CELL</name>
<keyword evidence="2" id="KW-1185">Reference proteome</keyword>
<protein>
    <submittedName>
        <fullName evidence="1">Uncharacterized protein</fullName>
    </submittedName>
</protein>
<gene>
    <name evidence="1" type="ORF">QRT05_08160</name>
</gene>
<comment type="caution">
    <text evidence="1">The sequence shown here is derived from an EMBL/GenBank/DDBJ whole genome shotgun (WGS) entry which is preliminary data.</text>
</comment>
<sequence length="80" mass="8493">MLVSSRSAEAGVPRALEALLGWRVHRAAGLRVNDEGPSLLGAVSRPVLLASRLAPGVARRFQARITRRRLAAARTLAGTP</sequence>
<reference evidence="1 2" key="1">
    <citation type="submission" date="2023-06" db="EMBL/GenBank/DDBJ databases">
        <title>Cellulomonas sp. MW9 Whole genome sequence.</title>
        <authorList>
            <person name="Park S."/>
        </authorList>
    </citation>
    <scope>NUCLEOTIDE SEQUENCE [LARGE SCALE GENOMIC DNA]</scope>
    <source>
        <strain evidence="1 2">MW9</strain>
    </source>
</reference>
<proteinExistence type="predicted"/>
<dbReference type="EMBL" id="JAUCGR010000002">
    <property type="protein sequence ID" value="MDM7831302.1"/>
    <property type="molecule type" value="Genomic_DNA"/>
</dbReference>
<dbReference type="Proteomes" id="UP001321453">
    <property type="component" value="Unassembled WGS sequence"/>
</dbReference>
<evidence type="ECO:0000313" key="2">
    <source>
        <dbReference type="Proteomes" id="UP001321453"/>
    </source>
</evidence>